<evidence type="ECO:0000259" key="14">
    <source>
        <dbReference type="Pfam" id="PF01431"/>
    </source>
</evidence>
<dbReference type="InterPro" id="IPR000718">
    <property type="entry name" value="Peptidase_M13"/>
</dbReference>
<gene>
    <name evidence="16" type="ORF">HERILL_LOCUS13480</name>
</gene>
<organism evidence="16 17">
    <name type="scientific">Hermetia illucens</name>
    <name type="common">Black soldier fly</name>
    <dbReference type="NCBI Taxonomy" id="343691"/>
    <lineage>
        <taxon>Eukaryota</taxon>
        <taxon>Metazoa</taxon>
        <taxon>Ecdysozoa</taxon>
        <taxon>Arthropoda</taxon>
        <taxon>Hexapoda</taxon>
        <taxon>Insecta</taxon>
        <taxon>Pterygota</taxon>
        <taxon>Neoptera</taxon>
        <taxon>Endopterygota</taxon>
        <taxon>Diptera</taxon>
        <taxon>Brachycera</taxon>
        <taxon>Stratiomyomorpha</taxon>
        <taxon>Stratiomyidae</taxon>
        <taxon>Hermetiinae</taxon>
        <taxon>Hermetia</taxon>
    </lineage>
</organism>
<dbReference type="AlphaFoldDB" id="A0A7R8V1G1"/>
<dbReference type="Gene3D" id="3.40.390.10">
    <property type="entry name" value="Collagenase (Catalytic Domain)"/>
    <property type="match status" value="1"/>
</dbReference>
<evidence type="ECO:0000256" key="6">
    <source>
        <dbReference type="ARBA" id="ARBA00022801"/>
    </source>
</evidence>
<keyword evidence="8" id="KW-0812">Transmembrane</keyword>
<keyword evidence="9" id="KW-0482">Metalloprotease</keyword>
<keyword evidence="7" id="KW-0862">Zinc</keyword>
<keyword evidence="5" id="KW-0479">Metal-binding</keyword>
<dbReference type="GO" id="GO:0016485">
    <property type="term" value="P:protein processing"/>
    <property type="evidence" value="ECO:0007669"/>
    <property type="project" value="TreeGrafter"/>
</dbReference>
<dbReference type="InterPro" id="IPR042089">
    <property type="entry name" value="Peptidase_M13_dom_2"/>
</dbReference>
<dbReference type="OrthoDB" id="6475849at2759"/>
<keyword evidence="13" id="KW-0732">Signal</keyword>
<evidence type="ECO:0000256" key="3">
    <source>
        <dbReference type="ARBA" id="ARBA00007357"/>
    </source>
</evidence>
<comment type="cofactor">
    <cofactor evidence="1">
        <name>Zn(2+)</name>
        <dbReference type="ChEBI" id="CHEBI:29105"/>
    </cofactor>
</comment>
<dbReference type="GO" id="GO:0046872">
    <property type="term" value="F:metal ion binding"/>
    <property type="evidence" value="ECO:0007669"/>
    <property type="project" value="UniProtKB-KW"/>
</dbReference>
<dbReference type="PRINTS" id="PR00786">
    <property type="entry name" value="NEPRILYSIN"/>
</dbReference>
<dbReference type="Pfam" id="PF05649">
    <property type="entry name" value="Peptidase_M13_N"/>
    <property type="match status" value="1"/>
</dbReference>
<keyword evidence="8" id="KW-0735">Signal-anchor</keyword>
<feature type="signal peptide" evidence="13">
    <location>
        <begin position="1"/>
        <end position="20"/>
    </location>
</feature>
<dbReference type="PROSITE" id="PS51885">
    <property type="entry name" value="NEPRILYSIN"/>
    <property type="match status" value="1"/>
</dbReference>
<evidence type="ECO:0000256" key="4">
    <source>
        <dbReference type="ARBA" id="ARBA00022670"/>
    </source>
</evidence>
<dbReference type="CDD" id="cd08662">
    <property type="entry name" value="M13"/>
    <property type="match status" value="1"/>
</dbReference>
<dbReference type="Gene3D" id="1.10.1380.10">
    <property type="entry name" value="Neutral endopeptidase , domain2"/>
    <property type="match status" value="1"/>
</dbReference>
<dbReference type="EMBL" id="LR899013">
    <property type="protein sequence ID" value="CAD7091031.1"/>
    <property type="molecule type" value="Genomic_DNA"/>
</dbReference>
<dbReference type="GO" id="GO:0005886">
    <property type="term" value="C:plasma membrane"/>
    <property type="evidence" value="ECO:0007669"/>
    <property type="project" value="UniProtKB-SubCell"/>
</dbReference>
<keyword evidence="4" id="KW-0645">Protease</keyword>
<feature type="domain" description="Peptidase M13 N-terminal" evidence="15">
    <location>
        <begin position="89"/>
        <end position="479"/>
    </location>
</feature>
<evidence type="ECO:0000256" key="9">
    <source>
        <dbReference type="ARBA" id="ARBA00023049"/>
    </source>
</evidence>
<feature type="chain" id="PRO_5030699527" description="Endothelin-converting enzyme 1" evidence="13">
    <location>
        <begin position="21"/>
        <end position="745"/>
    </location>
</feature>
<evidence type="ECO:0000256" key="1">
    <source>
        <dbReference type="ARBA" id="ARBA00001947"/>
    </source>
</evidence>
<evidence type="ECO:0000256" key="7">
    <source>
        <dbReference type="ARBA" id="ARBA00022833"/>
    </source>
</evidence>
<evidence type="ECO:0000313" key="16">
    <source>
        <dbReference type="EMBL" id="CAD7091031.1"/>
    </source>
</evidence>
<dbReference type="InterPro" id="IPR008753">
    <property type="entry name" value="Peptidase_M13_N"/>
</dbReference>
<accession>A0A7R8V1G1</accession>
<keyword evidence="6" id="KW-0378">Hydrolase</keyword>
<feature type="domain" description="Peptidase M13 C-terminal" evidence="14">
    <location>
        <begin position="538"/>
        <end position="744"/>
    </location>
</feature>
<dbReference type="SUPFAM" id="SSF55486">
    <property type="entry name" value="Metalloproteases ('zincins'), catalytic domain"/>
    <property type="match status" value="1"/>
</dbReference>
<keyword evidence="12" id="KW-0175">Coiled coil</keyword>
<keyword evidence="10" id="KW-1015">Disulfide bond</keyword>
<evidence type="ECO:0000256" key="10">
    <source>
        <dbReference type="ARBA" id="ARBA00023157"/>
    </source>
</evidence>
<name>A0A7R8V1G1_HERIL</name>
<comment type="similarity">
    <text evidence="3">Belongs to the peptidase M13 family.</text>
</comment>
<evidence type="ECO:0000313" key="17">
    <source>
        <dbReference type="Proteomes" id="UP000594454"/>
    </source>
</evidence>
<evidence type="ECO:0000256" key="13">
    <source>
        <dbReference type="SAM" id="SignalP"/>
    </source>
</evidence>
<dbReference type="GO" id="GO:0004222">
    <property type="term" value="F:metalloendopeptidase activity"/>
    <property type="evidence" value="ECO:0007669"/>
    <property type="project" value="InterPro"/>
</dbReference>
<dbReference type="PANTHER" id="PTHR11733">
    <property type="entry name" value="ZINC METALLOPROTEASE FAMILY M13 NEPRILYSIN-RELATED"/>
    <property type="match status" value="1"/>
</dbReference>
<evidence type="ECO:0000256" key="8">
    <source>
        <dbReference type="ARBA" id="ARBA00022968"/>
    </source>
</evidence>
<proteinExistence type="inferred from homology"/>
<feature type="coiled-coil region" evidence="12">
    <location>
        <begin position="274"/>
        <end position="304"/>
    </location>
</feature>
<dbReference type="FunFam" id="3.40.390.10:FF:000076">
    <property type="entry name" value="membrane metallo-endopeptidase-like 1"/>
    <property type="match status" value="1"/>
</dbReference>
<evidence type="ECO:0000256" key="2">
    <source>
        <dbReference type="ARBA" id="ARBA00004401"/>
    </source>
</evidence>
<dbReference type="InterPro" id="IPR024079">
    <property type="entry name" value="MetalloPept_cat_dom_sf"/>
</dbReference>
<evidence type="ECO:0000259" key="15">
    <source>
        <dbReference type="Pfam" id="PF05649"/>
    </source>
</evidence>
<dbReference type="PANTHER" id="PTHR11733:SF238">
    <property type="entry name" value="FI07649P-RELATED"/>
    <property type="match status" value="1"/>
</dbReference>
<dbReference type="OMA" id="YNIFHEG"/>
<evidence type="ECO:0000256" key="5">
    <source>
        <dbReference type="ARBA" id="ARBA00022723"/>
    </source>
</evidence>
<evidence type="ECO:0008006" key="18">
    <source>
        <dbReference type="Google" id="ProtNLM"/>
    </source>
</evidence>
<protein>
    <recommendedName>
        <fullName evidence="18">Endothelin-converting enzyme 1</fullName>
    </recommendedName>
</protein>
<keyword evidence="17" id="KW-1185">Reference proteome</keyword>
<comment type="subcellular location">
    <subcellularLocation>
        <location evidence="2">Cell membrane</location>
        <topology evidence="2">Single-pass type II membrane protein</topology>
    </subcellularLocation>
</comment>
<keyword evidence="11" id="KW-0325">Glycoprotein</keyword>
<sequence length="745" mass="86035">MNLLLYGCLYTLICAWPAETFSVVKKVQELHAKHYEFPDSDGASNDWIFNGENGFDSNGVQLKPDDPKTKVRTEQSNRMKMYMDMLADPCEDFYQYACGNWEKNHPIPDDQFEYNMFSLLQENLYKSLKTLLLEKPSGVLDSNNEPIAEDKARHFYAACLDSEMREKHGAKPLLDFLKQQGNWAVLEPNWNGQDFDWMELTARLAKYMPNSLIRTSVDGDLKNSARNIIYLDEPTLSLPRRDIYLKSPNSTYMVAYKQLITEIIQLLGASEELAVESANRIVEFERELAKIKSEQQDRMELEELYNSMRVSDLIANYPNIDWMKYFGIVYGPNITKSTTIVLLSRGYMKQLPDLLAKAENKTIASYIMWRYVKELSEDLDSRFEKVHAKFTQQLTGQADTLPKWKTCIQYTNLMMGMAVGAMFVKRHFDETSKADVIQLTRELQQSFRDALRENTWIDQETRAKAEEKANEIGLAVGYPDDILSSEKLNERYRGLIISPTNYFDNSINLAIYDTQKYIENLNKPVDRQEWAGYPAVINAYFEQSNNRIIIPAGILQPPIYNEYFPKALNYGGIGIFVGHELTHGFDDTGRNFDKKGDMKQWWTENSIDAFKKQGECFAEQYSNYSMHGKNINGLISKGENIADNGGLRQAYQAYNKWLEAHPDEIENEFLPGLNITGKKLFYLGFAQVWCGTIRPEAVDNKLETDSHSPGKYRVLGSLRNFEEFSKEFKCHEGTAMNQKHRCKLW</sequence>
<dbReference type="Proteomes" id="UP000594454">
    <property type="component" value="Chromosome 5"/>
</dbReference>
<reference evidence="16 17" key="1">
    <citation type="submission" date="2020-11" db="EMBL/GenBank/DDBJ databases">
        <authorList>
            <person name="Wallbank WR R."/>
            <person name="Pardo Diaz C."/>
            <person name="Kozak K."/>
            <person name="Martin S."/>
            <person name="Jiggins C."/>
            <person name="Moest M."/>
            <person name="Warren A I."/>
            <person name="Generalovic N T."/>
            <person name="Byers J.R.P. K."/>
            <person name="Montejo-Kovacevich G."/>
            <person name="Yen C E."/>
        </authorList>
    </citation>
    <scope>NUCLEOTIDE SEQUENCE [LARGE SCALE GENOMIC DNA]</scope>
</reference>
<dbReference type="Pfam" id="PF01431">
    <property type="entry name" value="Peptidase_M13"/>
    <property type="match status" value="1"/>
</dbReference>
<dbReference type="InterPro" id="IPR018497">
    <property type="entry name" value="Peptidase_M13_C"/>
</dbReference>
<evidence type="ECO:0000256" key="11">
    <source>
        <dbReference type="ARBA" id="ARBA00023180"/>
    </source>
</evidence>
<evidence type="ECO:0000256" key="12">
    <source>
        <dbReference type="SAM" id="Coils"/>
    </source>
</evidence>
<dbReference type="InParanoid" id="A0A7R8V1G1"/>